<evidence type="ECO:0000313" key="1">
    <source>
        <dbReference type="EMBL" id="KAL2469329.1"/>
    </source>
</evidence>
<accession>A0ABD1Q2E1</accession>
<gene>
    <name evidence="1" type="ORF">Fot_50905</name>
</gene>
<sequence>MNSDDVAELEWLSNYMDDSITDFSANSITSAAAAFHGSSRSIRSRSFTSSFAGTTTWRSTSPPKNNVNHRESLISSGKENAEKGRRCTHCSLKSPTFILTQHSNSHRKVLELRRRKELLRQQQLQSQRCNIGITFRSGDVV</sequence>
<comment type="caution">
    <text evidence="1">The sequence shown here is derived from an EMBL/GenBank/DDBJ whole genome shotgun (WGS) entry which is preliminary data.</text>
</comment>
<dbReference type="EMBL" id="JBFOLJ010000016">
    <property type="protein sequence ID" value="KAL2469329.1"/>
    <property type="molecule type" value="Genomic_DNA"/>
</dbReference>
<protein>
    <submittedName>
        <fullName evidence="1">GATA transcription factor 4</fullName>
    </submittedName>
</protein>
<keyword evidence="2" id="KW-1185">Reference proteome</keyword>
<proteinExistence type="predicted"/>
<dbReference type="AlphaFoldDB" id="A0ABD1Q2E1"/>
<dbReference type="Proteomes" id="UP001604277">
    <property type="component" value="Unassembled WGS sequence"/>
</dbReference>
<organism evidence="1 2">
    <name type="scientific">Forsythia ovata</name>
    <dbReference type="NCBI Taxonomy" id="205694"/>
    <lineage>
        <taxon>Eukaryota</taxon>
        <taxon>Viridiplantae</taxon>
        <taxon>Streptophyta</taxon>
        <taxon>Embryophyta</taxon>
        <taxon>Tracheophyta</taxon>
        <taxon>Spermatophyta</taxon>
        <taxon>Magnoliopsida</taxon>
        <taxon>eudicotyledons</taxon>
        <taxon>Gunneridae</taxon>
        <taxon>Pentapetalae</taxon>
        <taxon>asterids</taxon>
        <taxon>lamiids</taxon>
        <taxon>Lamiales</taxon>
        <taxon>Oleaceae</taxon>
        <taxon>Forsythieae</taxon>
        <taxon>Forsythia</taxon>
    </lineage>
</organism>
<evidence type="ECO:0000313" key="2">
    <source>
        <dbReference type="Proteomes" id="UP001604277"/>
    </source>
</evidence>
<reference evidence="2" key="1">
    <citation type="submission" date="2024-07" db="EMBL/GenBank/DDBJ databases">
        <title>Two chromosome-level genome assemblies of Korean endemic species Abeliophyllum distichum and Forsythia ovata (Oleaceae).</title>
        <authorList>
            <person name="Jang H."/>
        </authorList>
    </citation>
    <scope>NUCLEOTIDE SEQUENCE [LARGE SCALE GENOMIC DNA]</scope>
</reference>
<name>A0ABD1Q2E1_9LAMI</name>